<organism evidence="1 2">
    <name type="scientific">Penicillium camemberti (strain FM 013)</name>
    <dbReference type="NCBI Taxonomy" id="1429867"/>
    <lineage>
        <taxon>Eukaryota</taxon>
        <taxon>Fungi</taxon>
        <taxon>Dikarya</taxon>
        <taxon>Ascomycota</taxon>
        <taxon>Pezizomycotina</taxon>
        <taxon>Eurotiomycetes</taxon>
        <taxon>Eurotiomycetidae</taxon>
        <taxon>Eurotiales</taxon>
        <taxon>Aspergillaceae</taxon>
        <taxon>Penicillium</taxon>
    </lineage>
</organism>
<sequence length="146" mass="16382">MVCSKSNIKDLPNELLPWIVSHLEEQPKVRVDIKHKHGRTALYLTVFASRIEGRRRFEMPSTSLHHAATRLDTVSLQRLLTVPEIDPNVYVIGHSLISIAASRGYVSVVACLLNIGSVEINRRAFIDPPICQTAAHGHYNIVRLLV</sequence>
<dbReference type="Gene3D" id="1.25.40.20">
    <property type="entry name" value="Ankyrin repeat-containing domain"/>
    <property type="match status" value="1"/>
</dbReference>
<dbReference type="EMBL" id="HG793155">
    <property type="protein sequence ID" value="CRL27392.1"/>
    <property type="molecule type" value="Genomic_DNA"/>
</dbReference>
<evidence type="ECO:0000313" key="1">
    <source>
        <dbReference type="EMBL" id="CRL27392.1"/>
    </source>
</evidence>
<gene>
    <name evidence="1" type="ORF">PCAMFM013_S022g000072</name>
</gene>
<dbReference type="Proteomes" id="UP000053732">
    <property type="component" value="Unassembled WGS sequence"/>
</dbReference>
<dbReference type="STRING" id="1429867.A0A0G4PLV5"/>
<dbReference type="InterPro" id="IPR036770">
    <property type="entry name" value="Ankyrin_rpt-contain_sf"/>
</dbReference>
<dbReference type="AlphaFoldDB" id="A0A0G4PLV5"/>
<keyword evidence="2" id="KW-1185">Reference proteome</keyword>
<accession>A0A0G4PLV5</accession>
<proteinExistence type="predicted"/>
<reference evidence="1 2" key="1">
    <citation type="journal article" date="2014" name="Nat. Commun.">
        <title>Multiple recent horizontal transfers of a large genomic region in cheese making fungi.</title>
        <authorList>
            <person name="Cheeseman K."/>
            <person name="Ropars J."/>
            <person name="Renault P."/>
            <person name="Dupont J."/>
            <person name="Gouzy J."/>
            <person name="Branca A."/>
            <person name="Abraham A.L."/>
            <person name="Ceppi M."/>
            <person name="Conseiller E."/>
            <person name="Debuchy R."/>
            <person name="Malagnac F."/>
            <person name="Goarin A."/>
            <person name="Silar P."/>
            <person name="Lacoste S."/>
            <person name="Sallet E."/>
            <person name="Bensimon A."/>
            <person name="Giraud T."/>
            <person name="Brygoo Y."/>
        </authorList>
    </citation>
    <scope>NUCLEOTIDE SEQUENCE [LARGE SCALE GENOMIC DNA]</scope>
    <source>
        <strain evidence="2">FM 013</strain>
    </source>
</reference>
<protein>
    <submittedName>
        <fullName evidence="1">Ankyrin repeat-containing domain</fullName>
    </submittedName>
</protein>
<dbReference type="SUPFAM" id="SSF48403">
    <property type="entry name" value="Ankyrin repeat"/>
    <property type="match status" value="1"/>
</dbReference>
<evidence type="ECO:0000313" key="2">
    <source>
        <dbReference type="Proteomes" id="UP000053732"/>
    </source>
</evidence>
<name>A0A0G4PLV5_PENC3</name>